<dbReference type="AlphaFoldDB" id="A0ABD5Z915"/>
<dbReference type="InterPro" id="IPR055539">
    <property type="entry name" value="DUF7115"/>
</dbReference>
<feature type="compositionally biased region" description="Polar residues" evidence="1">
    <location>
        <begin position="264"/>
        <end position="284"/>
    </location>
</feature>
<dbReference type="EMBL" id="JBHTAR010000011">
    <property type="protein sequence ID" value="MFC7201735.1"/>
    <property type="molecule type" value="Genomic_DNA"/>
</dbReference>
<feature type="compositionally biased region" description="Basic and acidic residues" evidence="1">
    <location>
        <begin position="300"/>
        <end position="320"/>
    </location>
</feature>
<evidence type="ECO:0000259" key="2">
    <source>
        <dbReference type="Pfam" id="PF23428"/>
    </source>
</evidence>
<feature type="domain" description="DUF7115" evidence="2">
    <location>
        <begin position="1"/>
        <end position="107"/>
    </location>
</feature>
<evidence type="ECO:0000256" key="1">
    <source>
        <dbReference type="SAM" id="MobiDB-lite"/>
    </source>
</evidence>
<dbReference type="Pfam" id="PF23428">
    <property type="entry name" value="DUF7115"/>
    <property type="match status" value="1"/>
</dbReference>
<sequence length="384" mass="42003">MDVPEAVETELDGERVVAHVPLKGEDAVFATPTRILVYGSEGLLSDEFVASYSLTAERIELSEGRRKSTVSLDYGLDGTETFTVPSSRVDAVLDTLLAGVLNARDVVRDDETVEQVYRFSELTLVVVSDRLVKHVGTAVWNVDYEEIPFESVRDVDVEEGSVASQLVLTTDRRIERIKVPSDQFRAVREAVEDALFAFHGVRTSEEFRREVGLDEDEREGETDVRSGVETEAGATEREVDASGVEHRAESNDDGFRESALEPIGSSTAGEDSGTDETAGTTDASTVEPEPEPELESESASEPKRASTADSRTEPSGETHSESPTASTDSVGGGVESGLDDEAPLDREALRAELDALHETVQRQQELLERQREQIESLLDVTRDR</sequence>
<protein>
    <recommendedName>
        <fullName evidence="2">DUF7115 domain-containing protein</fullName>
    </recommendedName>
</protein>
<gene>
    <name evidence="3" type="ORF">ACFQJ9_20375</name>
</gene>
<feature type="compositionally biased region" description="Acidic residues" evidence="1">
    <location>
        <begin position="288"/>
        <end position="298"/>
    </location>
</feature>
<name>A0ABD5Z915_9EURY</name>
<dbReference type="RefSeq" id="WP_279528470.1">
    <property type="nucleotide sequence ID" value="NZ_CP122312.1"/>
</dbReference>
<feature type="region of interest" description="Disordered" evidence="1">
    <location>
        <begin position="209"/>
        <end position="347"/>
    </location>
</feature>
<evidence type="ECO:0000313" key="4">
    <source>
        <dbReference type="Proteomes" id="UP001596447"/>
    </source>
</evidence>
<feature type="compositionally biased region" description="Basic and acidic residues" evidence="1">
    <location>
        <begin position="221"/>
        <end position="259"/>
    </location>
</feature>
<comment type="caution">
    <text evidence="3">The sequence shown here is derived from an EMBL/GenBank/DDBJ whole genome shotgun (WGS) entry which is preliminary data.</text>
</comment>
<accession>A0ABD5Z915</accession>
<proteinExistence type="predicted"/>
<organism evidence="3 4">
    <name type="scientific">Halospeciosus flavus</name>
    <dbReference type="NCBI Taxonomy" id="3032283"/>
    <lineage>
        <taxon>Archaea</taxon>
        <taxon>Methanobacteriati</taxon>
        <taxon>Methanobacteriota</taxon>
        <taxon>Stenosarchaea group</taxon>
        <taxon>Halobacteria</taxon>
        <taxon>Halobacteriales</taxon>
        <taxon>Halobacteriaceae</taxon>
        <taxon>Halospeciosus</taxon>
    </lineage>
</organism>
<keyword evidence="4" id="KW-1185">Reference proteome</keyword>
<evidence type="ECO:0000313" key="3">
    <source>
        <dbReference type="EMBL" id="MFC7201735.1"/>
    </source>
</evidence>
<reference evidence="3 4" key="1">
    <citation type="journal article" date="2019" name="Int. J. Syst. Evol. Microbiol.">
        <title>The Global Catalogue of Microorganisms (GCM) 10K type strain sequencing project: providing services to taxonomists for standard genome sequencing and annotation.</title>
        <authorList>
            <consortium name="The Broad Institute Genomics Platform"/>
            <consortium name="The Broad Institute Genome Sequencing Center for Infectious Disease"/>
            <person name="Wu L."/>
            <person name="Ma J."/>
        </authorList>
    </citation>
    <scope>NUCLEOTIDE SEQUENCE [LARGE SCALE GENOMIC DNA]</scope>
    <source>
        <strain evidence="3 4">XZGYJ-43</strain>
    </source>
</reference>
<dbReference type="Proteomes" id="UP001596447">
    <property type="component" value="Unassembled WGS sequence"/>
</dbReference>